<feature type="compositionally biased region" description="Low complexity" evidence="10">
    <location>
        <begin position="585"/>
        <end position="594"/>
    </location>
</feature>
<keyword evidence="7" id="KW-0804">Transcription</keyword>
<feature type="domain" description="Retinoblastoma-associated protein A-box" evidence="13">
    <location>
        <begin position="333"/>
        <end position="537"/>
    </location>
</feature>
<evidence type="ECO:0000313" key="15">
    <source>
        <dbReference type="EMBL" id="CAC5386957.1"/>
    </source>
</evidence>
<dbReference type="Pfam" id="PF08934">
    <property type="entry name" value="Rb_C"/>
    <property type="match status" value="1"/>
</dbReference>
<dbReference type="InterPro" id="IPR002719">
    <property type="entry name" value="RB_B"/>
</dbReference>
<feature type="domain" description="Retinoblastoma-associated protein N-terminal" evidence="12">
    <location>
        <begin position="85"/>
        <end position="215"/>
    </location>
</feature>
<dbReference type="GO" id="GO:0006325">
    <property type="term" value="P:chromatin organization"/>
    <property type="evidence" value="ECO:0007669"/>
    <property type="project" value="UniProtKB-KW"/>
</dbReference>
<feature type="domain" description="Cyclin-like" evidence="11">
    <location>
        <begin position="629"/>
        <end position="713"/>
    </location>
</feature>
<accession>A0A6J8BX26</accession>
<dbReference type="GO" id="GO:0000785">
    <property type="term" value="C:chromatin"/>
    <property type="evidence" value="ECO:0007669"/>
    <property type="project" value="TreeGrafter"/>
</dbReference>
<dbReference type="PANTHER" id="PTHR13742:SF36">
    <property type="entry name" value="RETINOBLASTOMA-ASSOCIATED PROTEIN"/>
    <property type="match status" value="1"/>
</dbReference>
<dbReference type="InterPro" id="IPR024599">
    <property type="entry name" value="RB_N"/>
</dbReference>
<reference evidence="15 16" key="1">
    <citation type="submission" date="2020-06" db="EMBL/GenBank/DDBJ databases">
        <authorList>
            <person name="Li R."/>
            <person name="Bekaert M."/>
        </authorList>
    </citation>
    <scope>NUCLEOTIDE SEQUENCE [LARGE SCALE GENOMIC DNA]</scope>
    <source>
        <strain evidence="16">wild</strain>
    </source>
</reference>
<dbReference type="SMART" id="SM01367">
    <property type="entry name" value="DUF3452"/>
    <property type="match status" value="1"/>
</dbReference>
<evidence type="ECO:0000256" key="7">
    <source>
        <dbReference type="ARBA" id="ARBA00023163"/>
    </source>
</evidence>
<dbReference type="Proteomes" id="UP000507470">
    <property type="component" value="Unassembled WGS sequence"/>
</dbReference>
<evidence type="ECO:0000259" key="13">
    <source>
        <dbReference type="SMART" id="SM01368"/>
    </source>
</evidence>
<evidence type="ECO:0000256" key="5">
    <source>
        <dbReference type="ARBA" id="ARBA00022853"/>
    </source>
</evidence>
<organism evidence="15 16">
    <name type="scientific">Mytilus coruscus</name>
    <name type="common">Sea mussel</name>
    <dbReference type="NCBI Taxonomy" id="42192"/>
    <lineage>
        <taxon>Eukaryota</taxon>
        <taxon>Metazoa</taxon>
        <taxon>Spiralia</taxon>
        <taxon>Lophotrochozoa</taxon>
        <taxon>Mollusca</taxon>
        <taxon>Bivalvia</taxon>
        <taxon>Autobranchia</taxon>
        <taxon>Pteriomorphia</taxon>
        <taxon>Mytilida</taxon>
        <taxon>Mytiloidea</taxon>
        <taxon>Mytilidae</taxon>
        <taxon>Mytilinae</taxon>
        <taxon>Mytilus</taxon>
    </lineage>
</organism>
<dbReference type="Pfam" id="PF01858">
    <property type="entry name" value="RB_A"/>
    <property type="match status" value="1"/>
</dbReference>
<dbReference type="InterPro" id="IPR002720">
    <property type="entry name" value="RB_A"/>
</dbReference>
<dbReference type="SMART" id="SM00385">
    <property type="entry name" value="CYCLIN"/>
    <property type="match status" value="1"/>
</dbReference>
<evidence type="ECO:0000256" key="10">
    <source>
        <dbReference type="SAM" id="MobiDB-lite"/>
    </source>
</evidence>
<dbReference type="SMART" id="SM01368">
    <property type="entry name" value="RB_A"/>
    <property type="match status" value="1"/>
</dbReference>
<keyword evidence="5" id="KW-0156">Chromatin regulator</keyword>
<dbReference type="Pfam" id="PF01857">
    <property type="entry name" value="RB_B"/>
    <property type="match status" value="1"/>
</dbReference>
<evidence type="ECO:0000313" key="16">
    <source>
        <dbReference type="Proteomes" id="UP000507470"/>
    </source>
</evidence>
<dbReference type="InterPro" id="IPR013763">
    <property type="entry name" value="Cyclin-like_dom"/>
</dbReference>
<feature type="region of interest" description="Disordered" evidence="10">
    <location>
        <begin position="829"/>
        <end position="882"/>
    </location>
</feature>
<dbReference type="InterPro" id="IPR015030">
    <property type="entry name" value="RB_C"/>
</dbReference>
<dbReference type="AlphaFoldDB" id="A0A6J8BX26"/>
<protein>
    <submittedName>
        <fullName evidence="15">RB1</fullName>
    </submittedName>
</protein>
<feature type="compositionally biased region" description="Basic and acidic residues" evidence="10">
    <location>
        <begin position="872"/>
        <end position="882"/>
    </location>
</feature>
<dbReference type="Gene3D" id="1.10.472.10">
    <property type="entry name" value="Cyclin-like"/>
    <property type="match status" value="2"/>
</dbReference>
<dbReference type="GO" id="GO:0035189">
    <property type="term" value="C:Rb-E2F complex"/>
    <property type="evidence" value="ECO:0007669"/>
    <property type="project" value="TreeGrafter"/>
</dbReference>
<evidence type="ECO:0000256" key="6">
    <source>
        <dbReference type="ARBA" id="ARBA00023015"/>
    </source>
</evidence>
<keyword evidence="6" id="KW-0805">Transcription regulation</keyword>
<dbReference type="PANTHER" id="PTHR13742">
    <property type="entry name" value="RETINOBLASTOMA-ASSOCIATED PROTEIN RB -RELATED"/>
    <property type="match status" value="1"/>
</dbReference>
<keyword evidence="8" id="KW-0539">Nucleus</keyword>
<dbReference type="Gene3D" id="1.10.472.140">
    <property type="match status" value="1"/>
</dbReference>
<dbReference type="Pfam" id="PF11934">
    <property type="entry name" value="DUF3452"/>
    <property type="match status" value="1"/>
</dbReference>
<evidence type="ECO:0000259" key="12">
    <source>
        <dbReference type="SMART" id="SM01367"/>
    </source>
</evidence>
<evidence type="ECO:0000256" key="8">
    <source>
        <dbReference type="ARBA" id="ARBA00023242"/>
    </source>
</evidence>
<name>A0A6J8BX26_MYTCO</name>
<gene>
    <name evidence="15" type="ORF">MCOR_22343</name>
</gene>
<keyword evidence="4" id="KW-0597">Phosphoprotein</keyword>
<evidence type="ECO:0000259" key="14">
    <source>
        <dbReference type="SMART" id="SM01369"/>
    </source>
</evidence>
<dbReference type="EMBL" id="CACVKT020003943">
    <property type="protein sequence ID" value="CAC5386957.1"/>
    <property type="molecule type" value="Genomic_DNA"/>
</dbReference>
<sequence>MSRSSDEQETPETVETIPTVDTSFENLSNKLKLSKDVRNKALDYWQIVERLTADLKEISKSDLLACCIYQAVIDTRMPYGPTDPQLQCGYIGQPEITITDLLMSSEKTVTSLFQSMNVLRDVISISEAVKYHLTQLERKFCIVSGIFHTFERVCKTVFREEESRDMKELSVPDFKERKTLCWVLFLLTKGALLTDDLLVDAFFLLICCVEYIIRSTPAFQLNPPLDNMKITSTENADIQEVTMLQKLSEIFGLSFEEVLTVQVNRTESYFGSLPHVDGELNVTLLKEKYCTAYRQEGDIDEMMFLTRDPHILPQEQNGTETTSLLNNNETSMTPVRAVLDNIQELKNILTNAGDEPSQVLSEYFQNCSLNPYSSILSRTEKMKDVFIREYVSLTNDNHRPVAIQRYMLAQRLYYRVMEAMLNYEKERLSQTDFSKLLNIENFHRSLLACSIEIVLMTYGRSWNPSTKKMGSDDSKFSFPWILELFKLHPYDFYKVLESFIKAEPVLTTDIIKHLQSTEIKILECLAWKPDSPLFSLLESTEVTTMSVCSPSPIPIETTSSAELYLSPMRTPNRRGVSPCPPSPRKPLLSPRKSLQSPRKFGDNSPEKSMPKKSQSLNLFINKVCRLGYHRLQQLCTSLQIPKDLQHKIWTCLEYCISRKPLLLKNRHLDQILLCSVYGICKVVDREIKFKAIVQMYRELPHAELKVYKNALIEGCEYDSIIGFYNKVFMQNMKSFILQFQASKVNTPALSPVPIPMSSPLASPVFSLPNRKHFYISPLKDSPFKAPSSPSQMTPRSRQLYSFGEGVGSGEKLQKINEIVYKAKGTTPKSHKRLRFEQLPDESALNGSNDVPDPIVIKKSKMSSKVLPFSSQEGKDKSTNEQS</sequence>
<dbReference type="InterPro" id="IPR036915">
    <property type="entry name" value="Cyclin-like_sf"/>
</dbReference>
<dbReference type="CDD" id="cd20599">
    <property type="entry name" value="CYCLIN_RB"/>
    <property type="match status" value="1"/>
</dbReference>
<evidence type="ECO:0000259" key="11">
    <source>
        <dbReference type="SMART" id="SM00385"/>
    </source>
</evidence>
<evidence type="ECO:0000256" key="4">
    <source>
        <dbReference type="ARBA" id="ARBA00022553"/>
    </source>
</evidence>
<keyword evidence="9" id="KW-0131">Cell cycle</keyword>
<dbReference type="GO" id="GO:0006357">
    <property type="term" value="P:regulation of transcription by RNA polymerase II"/>
    <property type="evidence" value="ECO:0007669"/>
    <property type="project" value="InterPro"/>
</dbReference>
<evidence type="ECO:0000256" key="3">
    <source>
        <dbReference type="ARBA" id="ARBA00022491"/>
    </source>
</evidence>
<feature type="domain" description="Retinoblastoma-associated protein C-terminal" evidence="14">
    <location>
        <begin position="738"/>
        <end position="877"/>
    </location>
</feature>
<comment type="similarity">
    <text evidence="2">Belongs to the retinoblastoma protein (RB) family.</text>
</comment>
<dbReference type="GO" id="GO:2000134">
    <property type="term" value="P:negative regulation of G1/S transition of mitotic cell cycle"/>
    <property type="evidence" value="ECO:0007669"/>
    <property type="project" value="TreeGrafter"/>
</dbReference>
<evidence type="ECO:0000256" key="2">
    <source>
        <dbReference type="ARBA" id="ARBA00009475"/>
    </source>
</evidence>
<dbReference type="GO" id="GO:0000977">
    <property type="term" value="F:RNA polymerase II transcription regulatory region sequence-specific DNA binding"/>
    <property type="evidence" value="ECO:0007669"/>
    <property type="project" value="TreeGrafter"/>
</dbReference>
<evidence type="ECO:0000256" key="1">
    <source>
        <dbReference type="ARBA" id="ARBA00004123"/>
    </source>
</evidence>
<dbReference type="GO" id="GO:0031175">
    <property type="term" value="P:neuron projection development"/>
    <property type="evidence" value="ECO:0007669"/>
    <property type="project" value="TreeGrafter"/>
</dbReference>
<dbReference type="InterPro" id="IPR028309">
    <property type="entry name" value="RB_fam"/>
</dbReference>
<comment type="subcellular location">
    <subcellularLocation>
        <location evidence="1">Nucleus</location>
    </subcellularLocation>
</comment>
<proteinExistence type="inferred from homology"/>
<dbReference type="SUPFAM" id="SSF47954">
    <property type="entry name" value="Cyclin-like"/>
    <property type="match status" value="2"/>
</dbReference>
<dbReference type="OrthoDB" id="844594at2759"/>
<keyword evidence="3" id="KW-0678">Repressor</keyword>
<feature type="compositionally biased region" description="Basic and acidic residues" evidence="10">
    <location>
        <begin position="599"/>
        <end position="609"/>
    </location>
</feature>
<keyword evidence="16" id="KW-1185">Reference proteome</keyword>
<evidence type="ECO:0000256" key="9">
    <source>
        <dbReference type="ARBA" id="ARBA00023306"/>
    </source>
</evidence>
<dbReference type="GO" id="GO:0048667">
    <property type="term" value="P:cell morphogenesis involved in neuron differentiation"/>
    <property type="evidence" value="ECO:0007669"/>
    <property type="project" value="TreeGrafter"/>
</dbReference>
<feature type="region of interest" description="Disordered" evidence="10">
    <location>
        <begin position="569"/>
        <end position="612"/>
    </location>
</feature>
<dbReference type="SMART" id="SM01369">
    <property type="entry name" value="Rb_C"/>
    <property type="match status" value="1"/>
</dbReference>